<keyword evidence="7 13" id="KW-1133">Transmembrane helix</keyword>
<evidence type="ECO:0000256" key="7">
    <source>
        <dbReference type="ARBA" id="ARBA00022989"/>
    </source>
</evidence>
<dbReference type="GO" id="GO:0005178">
    <property type="term" value="F:integrin binding"/>
    <property type="evidence" value="ECO:0007669"/>
    <property type="project" value="TreeGrafter"/>
</dbReference>
<dbReference type="EMBL" id="OV725079">
    <property type="protein sequence ID" value="CAH1396137.1"/>
    <property type="molecule type" value="Genomic_DNA"/>
</dbReference>
<dbReference type="InterPro" id="IPR048286">
    <property type="entry name" value="Integrin_alpha_Ig-like_3"/>
</dbReference>
<dbReference type="GO" id="GO:0048513">
    <property type="term" value="P:animal organ development"/>
    <property type="evidence" value="ECO:0007669"/>
    <property type="project" value="UniProtKB-ARBA"/>
</dbReference>
<dbReference type="InterPro" id="IPR028994">
    <property type="entry name" value="Integrin_alpha_N"/>
</dbReference>
<feature type="region of interest" description="Disordered" evidence="14">
    <location>
        <begin position="898"/>
        <end position="1069"/>
    </location>
</feature>
<feature type="compositionally biased region" description="Basic and acidic residues" evidence="14">
    <location>
        <begin position="898"/>
        <end position="911"/>
    </location>
</feature>
<evidence type="ECO:0000256" key="10">
    <source>
        <dbReference type="ARBA" id="ARBA00023170"/>
    </source>
</evidence>
<dbReference type="PROSITE" id="PS51470">
    <property type="entry name" value="FG_GAP"/>
    <property type="match status" value="4"/>
</dbReference>
<dbReference type="SMART" id="SM00191">
    <property type="entry name" value="Int_alpha"/>
    <property type="match status" value="4"/>
</dbReference>
<dbReference type="SUPFAM" id="SSF69318">
    <property type="entry name" value="Integrin alpha N-terminal domain"/>
    <property type="match status" value="1"/>
</dbReference>
<evidence type="ECO:0000256" key="11">
    <source>
        <dbReference type="ARBA" id="ARBA00023180"/>
    </source>
</evidence>
<feature type="compositionally biased region" description="Basic and acidic residues" evidence="14">
    <location>
        <begin position="705"/>
        <end position="733"/>
    </location>
</feature>
<dbReference type="Gene3D" id="1.20.5.930">
    <property type="entry name" value="Bicelle-embedded integrin alpha(iib) transmembrane segment"/>
    <property type="match status" value="1"/>
</dbReference>
<dbReference type="SUPFAM" id="SSF69179">
    <property type="entry name" value="Integrin domains"/>
    <property type="match status" value="3"/>
</dbReference>
<feature type="region of interest" description="Disordered" evidence="14">
    <location>
        <begin position="661"/>
        <end position="762"/>
    </location>
</feature>
<feature type="compositionally biased region" description="Polar residues" evidence="14">
    <location>
        <begin position="1427"/>
        <end position="1437"/>
    </location>
</feature>
<dbReference type="PANTHER" id="PTHR23220">
    <property type="entry name" value="INTEGRIN ALPHA"/>
    <property type="match status" value="1"/>
</dbReference>
<dbReference type="Pfam" id="PF01839">
    <property type="entry name" value="FG-GAP"/>
    <property type="match status" value="2"/>
</dbReference>
<evidence type="ECO:0000256" key="4">
    <source>
        <dbReference type="ARBA" id="ARBA00022729"/>
    </source>
</evidence>
<evidence type="ECO:0000256" key="5">
    <source>
        <dbReference type="ARBA" id="ARBA00022737"/>
    </source>
</evidence>
<feature type="compositionally biased region" description="Basic and acidic residues" evidence="14">
    <location>
        <begin position="1342"/>
        <end position="1362"/>
    </location>
</feature>
<evidence type="ECO:0008006" key="20">
    <source>
        <dbReference type="Google" id="ProtNLM"/>
    </source>
</evidence>
<dbReference type="InterPro" id="IPR013649">
    <property type="entry name" value="Integrin_alpha_Ig-like_1"/>
</dbReference>
<feature type="compositionally biased region" description="Basic and acidic residues" evidence="14">
    <location>
        <begin position="1504"/>
        <end position="1513"/>
    </location>
</feature>
<feature type="compositionally biased region" description="Polar residues" evidence="14">
    <location>
        <begin position="822"/>
        <end position="841"/>
    </location>
</feature>
<feature type="compositionally biased region" description="Polar residues" evidence="14">
    <location>
        <begin position="919"/>
        <end position="948"/>
    </location>
</feature>
<feature type="domain" description="Integrin alpha second immunoglobulin-like" evidence="16">
    <location>
        <begin position="397"/>
        <end position="535"/>
    </location>
</feature>
<feature type="compositionally biased region" description="Basic and acidic residues" evidence="14">
    <location>
        <begin position="1298"/>
        <end position="1309"/>
    </location>
</feature>
<keyword evidence="6 13" id="KW-0130">Cell adhesion</keyword>
<dbReference type="GO" id="GO:0033627">
    <property type="term" value="P:cell adhesion mediated by integrin"/>
    <property type="evidence" value="ECO:0007669"/>
    <property type="project" value="TreeGrafter"/>
</dbReference>
<dbReference type="InterPro" id="IPR032695">
    <property type="entry name" value="Integrin_dom_sf"/>
</dbReference>
<feature type="region of interest" description="Disordered" evidence="14">
    <location>
        <begin position="785"/>
        <end position="872"/>
    </location>
</feature>
<keyword evidence="9 13" id="KW-0472">Membrane</keyword>
<proteinExistence type="inferred from homology"/>
<comment type="subcellular location">
    <subcellularLocation>
        <location evidence="1 13">Membrane</location>
        <topology evidence="1 13">Single-pass type I membrane protein</topology>
    </subcellularLocation>
</comment>
<evidence type="ECO:0000256" key="14">
    <source>
        <dbReference type="SAM" id="MobiDB-lite"/>
    </source>
</evidence>
<sequence length="1683" mass="185738">MLVSWNLHSRPDVISTNEDPPSEDGSYLGYSMAVGDFGGSIPGHEDVAVGRPRGADLLGQVLLFTWNTTTIQNITGEQIGAYFGYAIASGDIDGDKKDDLIIGAPFYTDLKNNEGKYETGRVYIIYQGNQVVRFNKFHVKDGKNTKGRFGLSLASLGDINNDGYGDFAVGAPYDGPEERGAVYIFHGSANGVRETHSQVIFSENIVGNPSTFGFSIAGRMDLDRNGYPDLIVGAYDSDTVVYLRAKPVVKMDAYISFAGEAKQIGLDERNCTLRDGTKVPCTRLSSCLQYDGISLDRTLDFEVQFVLDSKKAKSPRMFFLSDENRSVVNKSLRLTKGQKLCEDMFVFLKTNIRDKLTSIDAEIRYSLITTYSSRLTPILDLNQELSAKDSISIKKNCGNDNICIPDLRLIAQTNVQRYLLGSGERLNLNVLVQNEGEDAFEATFETSIPPGLNYVKIERIDDAEREIAVQCSAPSFLNNNTLHCDIGNPLPKEKLVEFRVILQPYHLDGMNPRYEFYMNVNSTNPESSSSVSDNLKKITVPIWVETDLILQGSSHPADVHYNSSLYNKTNNFTHETEIGPQVVHKYGIRNKGPSDIVEAVAYFLWPSYTLAGDHLLYLLEQPETLGNIKCDVEEVNVENIALDRKKKSFLDPHADIGIQAGLHSESGSSTSSTKHHSGSSSKSSKETYTSSSSSYAHSSSQGRVVTEEEKRRLEEIDRREKEELAKETGDGSFRHMARSKGKVDYEHSHYSSNGGRLVSESHSKPVYLEERGRVEISKAPVVSEGSYFHQGSRKQGTSESRQKSAHRGEDKGHSYYEEKEQISNTTWKSGQSPKKSVSTKWKTIEDGVEKSGSSSHVESANGGGNINLSNLDISSVGNRKYTIGREDGEVIYSQEKYEKKTNEKSKKDRLYGETVGSKDVSQGSSYQSEINRGTSGTRTFTEQDGSEISTDDRERKGWGSLHKGSTQDIFEGSASYPQQTGGINRTRYSQEKHHNTQTSYGEEAMKGNRRVHNGKVGHRSEESFSGGSRKTDGKHKVHWSSENSRGSEILRESGETSITSNADDETKRITDMNAYGKGMRHGGKSYSEEREHQWNTSWNSADGGIPKTTETKSWKINEDGVIINGSSLDTYEGTAKIDKNMQKHLTVANVGSAGIDIDQNFVKTGKEGTVYSEEKETAYNTTWNSARGGKPVTQAQSKWKVNKDGKISSGSSSDVYEGTGPDPHFVESDIQGGSYESRRLGINHEQKHEENRNHHVGGQIGNRGSHGAISSSYGSTSRQDHGSAISEHESSSQQQGHSETRHDSLHNSHDQVAGGSEYKSSSHQQGYDRHLSHHNSGGSIKAENREGAMSEGHHGTRHEGSRQHSGTTNINLGEILKENQATGSQSASFNHFGEIARGPSDGVARTYGLDLGLYSGSQDQSKYRGAASNSDLRSSHYSSERRGSATGTVATDEDDINGYSYRNSDHLEGYSGTGKTHSSWSSSSYTADGDRPQHGGAYGAKVTEGAHHRQISDETNRGKFQLYPRYKRDTSENLEKSLNCGPTDCTRIKCTLGPLKKDEEVWVAFRSRVWVPTMKKLSTSVEVGLSSLVAAKVTKLPHIGTPDVVTTHTHEVHSKIMPPESGVKPDIIPLWIVVISACAGAIILMLLIYLLYKCGFFKRNRPSDVPEKQPLNRNGHYHGDEAL</sequence>
<organism evidence="18 19">
    <name type="scientific">Nezara viridula</name>
    <name type="common">Southern green stink bug</name>
    <name type="synonym">Cimex viridulus</name>
    <dbReference type="NCBI Taxonomy" id="85310"/>
    <lineage>
        <taxon>Eukaryota</taxon>
        <taxon>Metazoa</taxon>
        <taxon>Ecdysozoa</taxon>
        <taxon>Arthropoda</taxon>
        <taxon>Hexapoda</taxon>
        <taxon>Insecta</taxon>
        <taxon>Pterygota</taxon>
        <taxon>Neoptera</taxon>
        <taxon>Paraneoptera</taxon>
        <taxon>Hemiptera</taxon>
        <taxon>Heteroptera</taxon>
        <taxon>Panheteroptera</taxon>
        <taxon>Pentatomomorpha</taxon>
        <taxon>Pentatomoidea</taxon>
        <taxon>Pentatomidae</taxon>
        <taxon>Pentatominae</taxon>
        <taxon>Nezara</taxon>
    </lineage>
</organism>
<dbReference type="PRINTS" id="PR01185">
    <property type="entry name" value="INTEGRINA"/>
</dbReference>
<feature type="domain" description="Integrin alpha first immunoglubulin-like" evidence="15">
    <location>
        <begin position="245"/>
        <end position="395"/>
    </location>
</feature>
<feature type="compositionally biased region" description="Polar residues" evidence="14">
    <location>
        <begin position="975"/>
        <end position="987"/>
    </location>
</feature>
<feature type="region of interest" description="Disordered" evidence="14">
    <location>
        <begin position="1415"/>
        <end position="1513"/>
    </location>
</feature>
<feature type="repeat" description="FG-GAP" evidence="12">
    <location>
        <begin position="69"/>
        <end position="134"/>
    </location>
</feature>
<feature type="compositionally biased region" description="Polar residues" evidence="14">
    <location>
        <begin position="1268"/>
        <end position="1277"/>
    </location>
</feature>
<evidence type="ECO:0000256" key="9">
    <source>
        <dbReference type="ARBA" id="ARBA00023136"/>
    </source>
</evidence>
<keyword evidence="5" id="KW-0677">Repeat</keyword>
<dbReference type="OrthoDB" id="5317514at2759"/>
<dbReference type="InterPro" id="IPR013519">
    <property type="entry name" value="Int_alpha_beta-p"/>
</dbReference>
<dbReference type="Pfam" id="PF20805">
    <property type="entry name" value="Integrin_A_Ig_2"/>
    <property type="match status" value="1"/>
</dbReference>
<dbReference type="Pfam" id="PF20806">
    <property type="entry name" value="Integrin_A_Ig_3"/>
    <property type="match status" value="2"/>
</dbReference>
<evidence type="ECO:0000256" key="3">
    <source>
        <dbReference type="ARBA" id="ARBA00022692"/>
    </source>
</evidence>
<dbReference type="InterPro" id="IPR018184">
    <property type="entry name" value="Integrin_alpha_C_CS"/>
</dbReference>
<dbReference type="Gene3D" id="2.60.40.1530">
    <property type="entry name" value="ntegrin, alpha v. Chain A, domain 4"/>
    <property type="match status" value="2"/>
</dbReference>
<feature type="compositionally biased region" description="Basic and acidic residues" evidence="14">
    <location>
        <begin position="1278"/>
        <end position="1290"/>
    </location>
</feature>
<name>A0A9P0H686_NEZVI</name>
<feature type="compositionally biased region" description="Basic residues" evidence="14">
    <location>
        <begin position="1007"/>
        <end position="1017"/>
    </location>
</feature>
<protein>
    <recommendedName>
        <fullName evidence="20">Integrin alpha-2 domain-containing protein</fullName>
    </recommendedName>
</protein>
<keyword evidence="10 13" id="KW-0675">Receptor</keyword>
<dbReference type="GO" id="GO:0007229">
    <property type="term" value="P:integrin-mediated signaling pathway"/>
    <property type="evidence" value="ECO:0007669"/>
    <property type="project" value="UniProtKB-KW"/>
</dbReference>
<feature type="transmembrane region" description="Helical" evidence="13">
    <location>
        <begin position="1628"/>
        <end position="1652"/>
    </location>
</feature>
<evidence type="ECO:0000256" key="13">
    <source>
        <dbReference type="RuleBase" id="RU003762"/>
    </source>
</evidence>
<gene>
    <name evidence="18" type="ORF">NEZAVI_LOCUS6262</name>
</gene>
<evidence type="ECO:0000256" key="1">
    <source>
        <dbReference type="ARBA" id="ARBA00004479"/>
    </source>
</evidence>
<keyword evidence="11" id="KW-0325">Glycoprotein</keyword>
<feature type="repeat" description="FG-GAP" evidence="12">
    <location>
        <begin position="198"/>
        <end position="260"/>
    </location>
</feature>
<feature type="repeat" description="FG-GAP" evidence="12">
    <location>
        <begin position="135"/>
        <end position="194"/>
    </location>
</feature>
<evidence type="ECO:0000259" key="17">
    <source>
        <dbReference type="Pfam" id="PF20806"/>
    </source>
</evidence>
<feature type="domain" description="Integrin alpha third immunoglobulin-like" evidence="17">
    <location>
        <begin position="548"/>
        <end position="696"/>
    </location>
</feature>
<dbReference type="GO" id="GO:0007157">
    <property type="term" value="P:heterophilic cell-cell adhesion via plasma membrane cell adhesion molecules"/>
    <property type="evidence" value="ECO:0007669"/>
    <property type="project" value="UniProtKB-ARBA"/>
</dbReference>
<comment type="similarity">
    <text evidence="2 13">Belongs to the integrin alpha chain family.</text>
</comment>
<feature type="compositionally biased region" description="Basic and acidic residues" evidence="14">
    <location>
        <begin position="800"/>
        <end position="821"/>
    </location>
</feature>
<dbReference type="PROSITE" id="PS00242">
    <property type="entry name" value="INTEGRIN_ALPHA"/>
    <property type="match status" value="1"/>
</dbReference>
<dbReference type="InterPro" id="IPR013517">
    <property type="entry name" value="FG-GAP"/>
</dbReference>
<keyword evidence="3 13" id="KW-0812">Transmembrane</keyword>
<dbReference type="Proteomes" id="UP001152798">
    <property type="component" value="Chromosome 3"/>
</dbReference>
<dbReference type="GO" id="GO:0009897">
    <property type="term" value="C:external side of plasma membrane"/>
    <property type="evidence" value="ECO:0007669"/>
    <property type="project" value="TreeGrafter"/>
</dbReference>
<dbReference type="InterPro" id="IPR048285">
    <property type="entry name" value="Integrin_alpha_Ig-like_2"/>
</dbReference>
<dbReference type="Pfam" id="PF00357">
    <property type="entry name" value="Integrin_alpha"/>
    <property type="match status" value="1"/>
</dbReference>
<reference evidence="18" key="1">
    <citation type="submission" date="2022-01" db="EMBL/GenBank/DDBJ databases">
        <authorList>
            <person name="King R."/>
        </authorList>
    </citation>
    <scope>NUCLEOTIDE SEQUENCE</scope>
</reference>
<dbReference type="Gene3D" id="2.60.40.1510">
    <property type="entry name" value="ntegrin, alpha v. Chain A, domain 3"/>
    <property type="match status" value="1"/>
</dbReference>
<evidence type="ECO:0000256" key="6">
    <source>
        <dbReference type="ARBA" id="ARBA00022889"/>
    </source>
</evidence>
<feature type="repeat" description="FG-GAP" evidence="12">
    <location>
        <begin position="14"/>
        <end position="68"/>
    </location>
</feature>
<dbReference type="InterPro" id="IPR000413">
    <property type="entry name" value="Integrin_alpha"/>
</dbReference>
<evidence type="ECO:0000313" key="19">
    <source>
        <dbReference type="Proteomes" id="UP001152798"/>
    </source>
</evidence>
<feature type="domain" description="Integrin alpha third immunoglobulin-like" evidence="17">
    <location>
        <begin position="1509"/>
        <end position="1617"/>
    </location>
</feature>
<keyword evidence="19" id="KW-1185">Reference proteome</keyword>
<evidence type="ECO:0000259" key="15">
    <source>
        <dbReference type="Pfam" id="PF08441"/>
    </source>
</evidence>
<dbReference type="GO" id="GO:0008305">
    <property type="term" value="C:integrin complex"/>
    <property type="evidence" value="ECO:0007669"/>
    <property type="project" value="InterPro"/>
</dbReference>
<dbReference type="Gene3D" id="2.60.40.1460">
    <property type="entry name" value="Integrin domains. Chain A, domain 2"/>
    <property type="match status" value="1"/>
</dbReference>
<feature type="compositionally biased region" description="Low complexity" evidence="14">
    <location>
        <begin position="663"/>
        <end position="700"/>
    </location>
</feature>
<evidence type="ECO:0000256" key="8">
    <source>
        <dbReference type="ARBA" id="ARBA00023037"/>
    </source>
</evidence>
<dbReference type="PANTHER" id="PTHR23220:SF133">
    <property type="entry name" value="INTEGRIN ALPHA-PS2"/>
    <property type="match status" value="1"/>
</dbReference>
<accession>A0A9P0H686</accession>
<evidence type="ECO:0000259" key="16">
    <source>
        <dbReference type="Pfam" id="PF20805"/>
    </source>
</evidence>
<keyword evidence="8 13" id="KW-0401">Integrin</keyword>
<evidence type="ECO:0000256" key="2">
    <source>
        <dbReference type="ARBA" id="ARBA00008054"/>
    </source>
</evidence>
<dbReference type="Pfam" id="PF08441">
    <property type="entry name" value="Integrin_A_Ig_1"/>
    <property type="match status" value="1"/>
</dbReference>
<dbReference type="Gene3D" id="2.130.10.130">
    <property type="entry name" value="Integrin alpha, N-terminal"/>
    <property type="match status" value="1"/>
</dbReference>
<keyword evidence="4" id="KW-0732">Signal</keyword>
<feature type="region of interest" description="Disordered" evidence="14">
    <location>
        <begin position="1248"/>
        <end position="1367"/>
    </location>
</feature>
<evidence type="ECO:0000256" key="12">
    <source>
        <dbReference type="PROSITE-ProRule" id="PRU00803"/>
    </source>
</evidence>
<evidence type="ECO:0000313" key="18">
    <source>
        <dbReference type="EMBL" id="CAH1396137.1"/>
    </source>
</evidence>
<feature type="region of interest" description="Disordered" evidence="14">
    <location>
        <begin position="1183"/>
        <end position="1230"/>
    </location>
</feature>
<dbReference type="GO" id="GO:0007160">
    <property type="term" value="P:cell-matrix adhesion"/>
    <property type="evidence" value="ECO:0007669"/>
    <property type="project" value="TreeGrafter"/>
</dbReference>